<dbReference type="Pfam" id="PF21203">
    <property type="entry name" value="ECM10"/>
    <property type="match status" value="1"/>
</dbReference>
<dbReference type="VEuPathDB" id="VectorBase:SCAU014619"/>
<evidence type="ECO:0000313" key="11">
    <source>
        <dbReference type="EnsemblMetazoa" id="SCAU014619-PA"/>
    </source>
</evidence>
<evidence type="ECO:0000256" key="8">
    <source>
        <dbReference type="ARBA" id="ARBA00023136"/>
    </source>
</evidence>
<dbReference type="GO" id="GO:0072546">
    <property type="term" value="C:EMC complex"/>
    <property type="evidence" value="ECO:0007669"/>
    <property type="project" value="TreeGrafter"/>
</dbReference>
<evidence type="ECO:0000256" key="6">
    <source>
        <dbReference type="ARBA" id="ARBA00022824"/>
    </source>
</evidence>
<sequence length="230" mass="25745">MGIRSWSSIFVLLSLFGIGQSYIEYDGWINVELLHSLNADKPETFTYRANISIPSLNTGLSNIVQNPMSSEDLKNLKDLAANNGFYRLKAIVEYPNGLRRTFTTANKACGLLSVLLNDELWIAIDGNGYVNGITSTLSASGDEIYDCSSYDFSTFTISEFSTDILIKHTELAPVPDTASFIQKIEREREARDRGEVKDNRGFFGKYWIYIVPVVILLFVSGATNPDQQQK</sequence>
<dbReference type="CDD" id="cd22209">
    <property type="entry name" value="EMC10"/>
    <property type="match status" value="1"/>
</dbReference>
<accession>A0A1I8Q7P4</accession>
<keyword evidence="5 10" id="KW-0732">Signal</keyword>
<proteinExistence type="inferred from homology"/>
<organism evidence="11 12">
    <name type="scientific">Stomoxys calcitrans</name>
    <name type="common">Stable fly</name>
    <name type="synonym">Conops calcitrans</name>
    <dbReference type="NCBI Taxonomy" id="35570"/>
    <lineage>
        <taxon>Eukaryota</taxon>
        <taxon>Metazoa</taxon>
        <taxon>Ecdysozoa</taxon>
        <taxon>Arthropoda</taxon>
        <taxon>Hexapoda</taxon>
        <taxon>Insecta</taxon>
        <taxon>Pterygota</taxon>
        <taxon>Neoptera</taxon>
        <taxon>Endopterygota</taxon>
        <taxon>Diptera</taxon>
        <taxon>Brachycera</taxon>
        <taxon>Muscomorpha</taxon>
        <taxon>Muscoidea</taxon>
        <taxon>Muscidae</taxon>
        <taxon>Stomoxys</taxon>
    </lineage>
</organism>
<evidence type="ECO:0000313" key="12">
    <source>
        <dbReference type="Proteomes" id="UP000095300"/>
    </source>
</evidence>
<dbReference type="Proteomes" id="UP000095300">
    <property type="component" value="Unassembled WGS sequence"/>
</dbReference>
<dbReference type="AlphaFoldDB" id="A0A1I8Q7P4"/>
<keyword evidence="12" id="KW-1185">Reference proteome</keyword>
<evidence type="ECO:0000256" key="10">
    <source>
        <dbReference type="SAM" id="SignalP"/>
    </source>
</evidence>
<evidence type="ECO:0000256" key="1">
    <source>
        <dbReference type="ARBA" id="ARBA00004115"/>
    </source>
</evidence>
<keyword evidence="8 9" id="KW-0472">Membrane</keyword>
<feature type="signal peptide" evidence="10">
    <location>
        <begin position="1"/>
        <end position="21"/>
    </location>
</feature>
<evidence type="ECO:0000256" key="5">
    <source>
        <dbReference type="ARBA" id="ARBA00022729"/>
    </source>
</evidence>
<reference evidence="11" key="1">
    <citation type="submission" date="2020-05" db="UniProtKB">
        <authorList>
            <consortium name="EnsemblMetazoa"/>
        </authorList>
    </citation>
    <scope>IDENTIFICATION</scope>
    <source>
        <strain evidence="11">USDA</strain>
    </source>
</reference>
<evidence type="ECO:0000256" key="4">
    <source>
        <dbReference type="ARBA" id="ARBA00022692"/>
    </source>
</evidence>
<name>A0A1I8Q7P4_STOCA</name>
<dbReference type="OrthoDB" id="1894652at2759"/>
<comment type="similarity">
    <text evidence="2">Belongs to the EMC10 family.</text>
</comment>
<dbReference type="STRING" id="35570.A0A1I8Q7P4"/>
<evidence type="ECO:0000256" key="2">
    <source>
        <dbReference type="ARBA" id="ARBA00007695"/>
    </source>
</evidence>
<evidence type="ECO:0000256" key="7">
    <source>
        <dbReference type="ARBA" id="ARBA00022989"/>
    </source>
</evidence>
<evidence type="ECO:0000256" key="9">
    <source>
        <dbReference type="SAM" id="Phobius"/>
    </source>
</evidence>
<dbReference type="PANTHER" id="PTHR21397:SF4">
    <property type="entry name" value="ER MEMBRANE PROTEIN COMPLEX SUBUNIT 10"/>
    <property type="match status" value="1"/>
</dbReference>
<dbReference type="PANTHER" id="PTHR21397">
    <property type="entry name" value="CHROMATIN COMPLEXES SUBUNIT BAP18-RELATED"/>
    <property type="match status" value="1"/>
</dbReference>
<gene>
    <name evidence="11" type="primary">106081675</name>
</gene>
<evidence type="ECO:0000256" key="3">
    <source>
        <dbReference type="ARBA" id="ARBA00020105"/>
    </source>
</evidence>
<feature type="chain" id="PRO_5009327867" description="ER membrane protein complex subunit 10" evidence="10">
    <location>
        <begin position="22"/>
        <end position="230"/>
    </location>
</feature>
<keyword evidence="7 9" id="KW-1133">Transmembrane helix</keyword>
<dbReference type="EnsemblMetazoa" id="SCAU014619-RA">
    <property type="protein sequence ID" value="SCAU014619-PA"/>
    <property type="gene ID" value="SCAU014619"/>
</dbReference>
<keyword evidence="4 9" id="KW-0812">Transmembrane</keyword>
<protein>
    <recommendedName>
        <fullName evidence="3">ER membrane protein complex subunit 10</fullName>
    </recommendedName>
</protein>
<keyword evidence="6" id="KW-0256">Endoplasmic reticulum</keyword>
<dbReference type="KEGG" id="scac:106081675"/>
<feature type="transmembrane region" description="Helical" evidence="9">
    <location>
        <begin position="206"/>
        <end position="224"/>
    </location>
</feature>
<comment type="subcellular location">
    <subcellularLocation>
        <location evidence="1">Endoplasmic reticulum membrane</location>
        <topology evidence="1">Single-pass type I membrane protein</topology>
    </subcellularLocation>
</comment>